<dbReference type="EMBL" id="MT141917">
    <property type="protein sequence ID" value="QJA72014.1"/>
    <property type="molecule type" value="Genomic_DNA"/>
</dbReference>
<evidence type="ECO:0000313" key="1">
    <source>
        <dbReference type="EMBL" id="QJA57838.1"/>
    </source>
</evidence>
<protein>
    <submittedName>
        <fullName evidence="1">Uncharacterized protein</fullName>
    </submittedName>
</protein>
<organism evidence="1">
    <name type="scientific">viral metagenome</name>
    <dbReference type="NCBI Taxonomy" id="1070528"/>
    <lineage>
        <taxon>unclassified sequences</taxon>
        <taxon>metagenomes</taxon>
        <taxon>organismal metagenomes</taxon>
    </lineage>
</organism>
<accession>A0A6M3IKZ4</accession>
<evidence type="ECO:0000313" key="2">
    <source>
        <dbReference type="EMBL" id="QJA72014.1"/>
    </source>
</evidence>
<dbReference type="EMBL" id="MT141294">
    <property type="protein sequence ID" value="QJA57838.1"/>
    <property type="molecule type" value="Genomic_DNA"/>
</dbReference>
<reference evidence="1" key="1">
    <citation type="submission" date="2020-03" db="EMBL/GenBank/DDBJ databases">
        <title>The deep terrestrial virosphere.</title>
        <authorList>
            <person name="Holmfeldt K."/>
            <person name="Nilsson E."/>
            <person name="Simone D."/>
            <person name="Lopez-Fernandez M."/>
            <person name="Wu X."/>
            <person name="de Brujin I."/>
            <person name="Lundin D."/>
            <person name="Andersson A."/>
            <person name="Bertilsson S."/>
            <person name="Dopson M."/>
        </authorList>
    </citation>
    <scope>NUCLEOTIDE SEQUENCE</scope>
    <source>
        <strain evidence="2">MM415A02955</strain>
        <strain evidence="1">MM415B01546</strain>
    </source>
</reference>
<sequence>MKRLIISWDSYSWVTYCAGRIARDPKRYEIIIVSKDDTIPICGCKNLCSTAIYEQRAEDLYNIGTRLKIKKLTNLLVENYESESEISRIIAQLQLYIIIGGIREVYFQHNEILQRIIPKICTKANIPAFSYSSSLDSLRKEVIMLDKDELESKKELINLMVGSPTEPICPNWESLYIIQNLKY</sequence>
<proteinExistence type="predicted"/>
<gene>
    <name evidence="2" type="ORF">MM415A02955_0008</name>
    <name evidence="1" type="ORF">MM415B01546_0007</name>
</gene>
<name>A0A6M3IKZ4_9ZZZZ</name>
<dbReference type="AlphaFoldDB" id="A0A6M3IKZ4"/>